<gene>
    <name evidence="1" type="ORF">L9F63_005904</name>
</gene>
<reference evidence="1" key="1">
    <citation type="journal article" date="2023" name="IScience">
        <title>Live-bearing cockroach genome reveals convergent evolutionary mechanisms linked to viviparity in insects and beyond.</title>
        <authorList>
            <person name="Fouks B."/>
            <person name="Harrison M.C."/>
            <person name="Mikhailova A.A."/>
            <person name="Marchal E."/>
            <person name="English S."/>
            <person name="Carruthers M."/>
            <person name="Jennings E.C."/>
            <person name="Chiamaka E.L."/>
            <person name="Frigard R.A."/>
            <person name="Pippel M."/>
            <person name="Attardo G.M."/>
            <person name="Benoit J.B."/>
            <person name="Bornberg-Bauer E."/>
            <person name="Tobe S.S."/>
        </authorList>
    </citation>
    <scope>NUCLEOTIDE SEQUENCE</scope>
    <source>
        <strain evidence="1">Stay&amp;Tobe</strain>
    </source>
</reference>
<sequence>VAILKSRSLRLYLMRIRYKNINRTVLESIVLKIKSGDWFLLYLLGDVDPDVFQQMMHEFSNRLSSNEGGSIEFNELP</sequence>
<feature type="non-terminal residue" evidence="1">
    <location>
        <position position="1"/>
    </location>
</feature>
<keyword evidence="2" id="KW-1185">Reference proteome</keyword>
<name>A0AAD7ZC13_DIPPU</name>
<dbReference type="AlphaFoldDB" id="A0AAD7ZC13"/>
<evidence type="ECO:0000313" key="2">
    <source>
        <dbReference type="Proteomes" id="UP001233999"/>
    </source>
</evidence>
<comment type="caution">
    <text evidence="1">The sequence shown here is derived from an EMBL/GenBank/DDBJ whole genome shotgun (WGS) entry which is preliminary data.</text>
</comment>
<protein>
    <submittedName>
        <fullName evidence="1">Uncharacterized protein</fullName>
    </submittedName>
</protein>
<evidence type="ECO:0000313" key="1">
    <source>
        <dbReference type="EMBL" id="KAJ9577531.1"/>
    </source>
</evidence>
<reference evidence="1" key="2">
    <citation type="submission" date="2023-05" db="EMBL/GenBank/DDBJ databases">
        <authorList>
            <person name="Fouks B."/>
        </authorList>
    </citation>
    <scope>NUCLEOTIDE SEQUENCE</scope>
    <source>
        <strain evidence="1">Stay&amp;Tobe</strain>
        <tissue evidence="1">Testes</tissue>
    </source>
</reference>
<proteinExistence type="predicted"/>
<organism evidence="1 2">
    <name type="scientific">Diploptera punctata</name>
    <name type="common">Pacific beetle cockroach</name>
    <dbReference type="NCBI Taxonomy" id="6984"/>
    <lineage>
        <taxon>Eukaryota</taxon>
        <taxon>Metazoa</taxon>
        <taxon>Ecdysozoa</taxon>
        <taxon>Arthropoda</taxon>
        <taxon>Hexapoda</taxon>
        <taxon>Insecta</taxon>
        <taxon>Pterygota</taxon>
        <taxon>Neoptera</taxon>
        <taxon>Polyneoptera</taxon>
        <taxon>Dictyoptera</taxon>
        <taxon>Blattodea</taxon>
        <taxon>Blaberoidea</taxon>
        <taxon>Blaberidae</taxon>
        <taxon>Diplopterinae</taxon>
        <taxon>Diploptera</taxon>
    </lineage>
</organism>
<accession>A0AAD7ZC13</accession>
<dbReference type="EMBL" id="JASPKZ010009355">
    <property type="protein sequence ID" value="KAJ9577531.1"/>
    <property type="molecule type" value="Genomic_DNA"/>
</dbReference>
<dbReference type="Proteomes" id="UP001233999">
    <property type="component" value="Unassembled WGS sequence"/>
</dbReference>